<feature type="transmembrane region" description="Helical" evidence="7">
    <location>
        <begin position="58"/>
        <end position="78"/>
    </location>
</feature>
<proteinExistence type="predicted"/>
<accession>A0AAD4EPF5</accession>
<dbReference type="PANTHER" id="PTHR43549:SF2">
    <property type="entry name" value="MULTIDRUG RESISTANCE PROTEIN NORM-RELATED"/>
    <property type="match status" value="1"/>
</dbReference>
<gene>
    <name evidence="8" type="ORF">NEMBOFW57_009445</name>
</gene>
<evidence type="ECO:0000256" key="5">
    <source>
        <dbReference type="ARBA" id="ARBA00022989"/>
    </source>
</evidence>
<dbReference type="EMBL" id="JAHCVI010000005">
    <property type="protein sequence ID" value="KAG7284830.1"/>
    <property type="molecule type" value="Genomic_DNA"/>
</dbReference>
<evidence type="ECO:0000256" key="6">
    <source>
        <dbReference type="ARBA" id="ARBA00023136"/>
    </source>
</evidence>
<evidence type="ECO:0000256" key="3">
    <source>
        <dbReference type="ARBA" id="ARBA00022475"/>
    </source>
</evidence>
<name>A0AAD4EPF5_9PEZI</name>
<dbReference type="InterPro" id="IPR052031">
    <property type="entry name" value="Membrane_Transporter-Flippase"/>
</dbReference>
<sequence>MDTSPPSIFQRFRRRYTMLPKDNTIGDIGPVATRPSHDGDDDHIHPERRFWSRHRGHFGGALLFNVAAFILPALYGTLSKLWVANIDRSLVVTTDVYTYIGIVAEVLNEGLPRAAWVIIGDSASRPWTRRLGLTYTLILFQTVLGFIMSIGFLAGAATFAKGFVPIEVRDASLTYVRISAFSALSSAIETAVAAATRALDKPDVPLVISTTKFAVNITLDLLVISRFHVGSH</sequence>
<keyword evidence="2" id="KW-0813">Transport</keyword>
<dbReference type="PANTHER" id="PTHR43549">
    <property type="entry name" value="MULTIDRUG RESISTANCE PROTEIN YPNP-RELATED"/>
    <property type="match status" value="1"/>
</dbReference>
<dbReference type="GO" id="GO:0005886">
    <property type="term" value="C:plasma membrane"/>
    <property type="evidence" value="ECO:0007669"/>
    <property type="project" value="UniProtKB-SubCell"/>
</dbReference>
<protein>
    <submittedName>
        <fullName evidence="8">Uncharacterized protein</fullName>
    </submittedName>
</protein>
<dbReference type="AlphaFoldDB" id="A0AAD4EPF5"/>
<organism evidence="8 9">
    <name type="scientific">Staphylotrichum longicolle</name>
    <dbReference type="NCBI Taxonomy" id="669026"/>
    <lineage>
        <taxon>Eukaryota</taxon>
        <taxon>Fungi</taxon>
        <taxon>Dikarya</taxon>
        <taxon>Ascomycota</taxon>
        <taxon>Pezizomycotina</taxon>
        <taxon>Sordariomycetes</taxon>
        <taxon>Sordariomycetidae</taxon>
        <taxon>Sordariales</taxon>
        <taxon>Chaetomiaceae</taxon>
        <taxon>Staphylotrichum</taxon>
    </lineage>
</organism>
<keyword evidence="3" id="KW-1003">Cell membrane</keyword>
<evidence type="ECO:0000313" key="9">
    <source>
        <dbReference type="Proteomes" id="UP001197093"/>
    </source>
</evidence>
<comment type="caution">
    <text evidence="8">The sequence shown here is derived from an EMBL/GenBank/DDBJ whole genome shotgun (WGS) entry which is preliminary data.</text>
</comment>
<evidence type="ECO:0000256" key="7">
    <source>
        <dbReference type="SAM" id="Phobius"/>
    </source>
</evidence>
<feature type="transmembrane region" description="Helical" evidence="7">
    <location>
        <begin position="135"/>
        <end position="159"/>
    </location>
</feature>
<keyword evidence="6 7" id="KW-0472">Membrane</keyword>
<evidence type="ECO:0000256" key="1">
    <source>
        <dbReference type="ARBA" id="ARBA00004651"/>
    </source>
</evidence>
<reference evidence="8" key="1">
    <citation type="submission" date="2023-02" db="EMBL/GenBank/DDBJ databases">
        <authorList>
            <person name="Palmer J.M."/>
        </authorList>
    </citation>
    <scope>NUCLEOTIDE SEQUENCE</scope>
    <source>
        <strain evidence="8">FW57</strain>
    </source>
</reference>
<keyword evidence="4 7" id="KW-0812">Transmembrane</keyword>
<evidence type="ECO:0000256" key="4">
    <source>
        <dbReference type="ARBA" id="ARBA00022692"/>
    </source>
</evidence>
<keyword evidence="9" id="KW-1185">Reference proteome</keyword>
<keyword evidence="5 7" id="KW-1133">Transmembrane helix</keyword>
<evidence type="ECO:0000313" key="8">
    <source>
        <dbReference type="EMBL" id="KAG7284830.1"/>
    </source>
</evidence>
<dbReference type="Proteomes" id="UP001197093">
    <property type="component" value="Unassembled WGS sequence"/>
</dbReference>
<evidence type="ECO:0000256" key="2">
    <source>
        <dbReference type="ARBA" id="ARBA00022448"/>
    </source>
</evidence>
<comment type="subcellular location">
    <subcellularLocation>
        <location evidence="1">Cell membrane</location>
        <topology evidence="1">Multi-pass membrane protein</topology>
    </subcellularLocation>
</comment>